<feature type="transmembrane region" description="Helical" evidence="7">
    <location>
        <begin position="108"/>
        <end position="131"/>
    </location>
</feature>
<keyword evidence="7" id="KW-0653">Protein transport</keyword>
<dbReference type="HOGENOM" id="CLU_015346_3_0_6"/>
<dbReference type="PANTHER" id="PTHR30161:SF1">
    <property type="entry name" value="FLAGELLAR BIOSYNTHESIS PROTEIN FLHA-RELATED"/>
    <property type="match status" value="1"/>
</dbReference>
<dbReference type="PRINTS" id="PR00949">
    <property type="entry name" value="TYPE3IMAPROT"/>
</dbReference>
<dbReference type="InterPro" id="IPR042193">
    <property type="entry name" value="FHIPEP_3"/>
</dbReference>
<keyword evidence="9" id="KW-1185">Reference proteome</keyword>
<dbReference type="Pfam" id="PF00771">
    <property type="entry name" value="FHIPEP"/>
    <property type="match status" value="1"/>
</dbReference>
<evidence type="ECO:0000313" key="8">
    <source>
        <dbReference type="EMBL" id="ADV27330.1"/>
    </source>
</evidence>
<keyword evidence="6 7" id="KW-0472">Membrane</keyword>
<keyword evidence="8" id="KW-0966">Cell projection</keyword>
<evidence type="ECO:0000256" key="1">
    <source>
        <dbReference type="ARBA" id="ARBA00004651"/>
    </source>
</evidence>
<dbReference type="PANTHER" id="PTHR30161">
    <property type="entry name" value="FLAGELLAR EXPORT PROTEIN, MEMBRANE FLHA SUBUNIT-RELATED"/>
    <property type="match status" value="1"/>
</dbReference>
<name>E6WTA1_PSEUU</name>
<dbReference type="GO" id="GO:0005886">
    <property type="term" value="C:plasma membrane"/>
    <property type="evidence" value="ECO:0007669"/>
    <property type="project" value="UniProtKB-SubCell"/>
</dbReference>
<feature type="transmembrane region" description="Helical" evidence="7">
    <location>
        <begin position="283"/>
        <end position="316"/>
    </location>
</feature>
<keyword evidence="8" id="KW-0282">Flagellum</keyword>
<feature type="transmembrane region" description="Helical" evidence="7">
    <location>
        <begin position="242"/>
        <end position="262"/>
    </location>
</feature>
<protein>
    <recommendedName>
        <fullName evidence="7">Flagellar biosynthesis protein FlhA</fullName>
    </recommendedName>
</protein>
<gene>
    <name evidence="7" type="primary">flhA</name>
    <name evidence="8" type="ordered locus">Psesu_1483</name>
</gene>
<evidence type="ECO:0000256" key="6">
    <source>
        <dbReference type="ARBA" id="ARBA00023136"/>
    </source>
</evidence>
<dbReference type="EMBL" id="CP002446">
    <property type="protein sequence ID" value="ADV27330.1"/>
    <property type="molecule type" value="Genomic_DNA"/>
</dbReference>
<keyword evidence="7" id="KW-0813">Transport</keyword>
<dbReference type="Gene3D" id="3.40.50.12790">
    <property type="entry name" value="FHIPEP family, domain 4"/>
    <property type="match status" value="1"/>
</dbReference>
<dbReference type="PIRSF" id="PIRSF005419">
    <property type="entry name" value="FlhA"/>
    <property type="match status" value="1"/>
</dbReference>
<dbReference type="Gene3D" id="3.40.30.60">
    <property type="entry name" value="FHIPEP family, domain 1"/>
    <property type="match status" value="1"/>
</dbReference>
<evidence type="ECO:0000256" key="5">
    <source>
        <dbReference type="ARBA" id="ARBA00022989"/>
    </source>
</evidence>
<comment type="function">
    <text evidence="7">Required for formation of the rod structure of the flagellar apparatus. Together with FliI and FliH, may constitute the export apparatus of flagellin.</text>
</comment>
<organism evidence="8 9">
    <name type="scientific">Pseudoxanthomonas suwonensis (strain 11-1)</name>
    <dbReference type="NCBI Taxonomy" id="743721"/>
    <lineage>
        <taxon>Bacteria</taxon>
        <taxon>Pseudomonadati</taxon>
        <taxon>Pseudomonadota</taxon>
        <taxon>Gammaproteobacteria</taxon>
        <taxon>Lysobacterales</taxon>
        <taxon>Lysobacteraceae</taxon>
        <taxon>Pseudoxanthomonas</taxon>
    </lineage>
</organism>
<sequence length="688" mass="73106">MGRRLLEMARNGAGAPLLVLALLAMVVVPLPPLVLDALFSFNIAISLVVLLAVVYVKRPLDFTIFPIILLTTTMLRLALNVASTRVILLHGQGGHDAAGKVIAAFGEFVVGGNYAVGIVVFAILTIINFVVITKGSGRISEVTARFILDAMPGKQMAIDADLNAGLITREEAKLRRDEVREEADFYGSMDGASKFIRGDAIAGILILFINLLGGFAVGMLQHGMAAADAASTYTLLSIGDGLVAQLPALLVSSAVAMLVTRASRAQDMGKAMVGQAFGQHKALGVAAAILLLVGMVPGMPNVAFLTLGAALAYAAWKMWQRDQQERAASALAEAAGPAVAPGQPTGELDWDELRPVDPLGLEVGYRLIPLVDKSQGGELMARIKGVRRKLTHEIGFLIPPVHIRDNLELQATQYRLLVHGVPVATAEVHPDRELALDPGGALGQIDGIKGKDPAFGLDAVWIQSHQRAQAEAMGYTVVDPATVVATHLSHLVREHAPELLGHEEVQQLLATLARSAPKLAEDLVPKTLQLSVVARVLQNLLVERIPIRQLRKIAETLVEHGAYSQDPAVLTAAVRNTLGRFIVQEIAGASPELPVFTLAAPLERVLQESSQGNGAAVLEPGLAERLQQSLADCAGRQEAKGEPAVVLVPATVRASLARLVRHSVPSLSVLAYTEVPEDKRLKLVGTIS</sequence>
<dbReference type="RefSeq" id="WP_013535158.1">
    <property type="nucleotide sequence ID" value="NC_014924.1"/>
</dbReference>
<accession>E6WTA1</accession>
<dbReference type="KEGG" id="psu:Psesu_1483"/>
<dbReference type="OrthoDB" id="9759185at2"/>
<comment type="similarity">
    <text evidence="2 7">Belongs to the FHIPEP (flagella/HR/invasion proteins export pore) family.</text>
</comment>
<evidence type="ECO:0000256" key="4">
    <source>
        <dbReference type="ARBA" id="ARBA00022692"/>
    </source>
</evidence>
<dbReference type="STRING" id="743721.Psesu_1483"/>
<keyword evidence="8" id="KW-0969">Cilium</keyword>
<feature type="transmembrane region" description="Helical" evidence="7">
    <location>
        <begin position="63"/>
        <end position="88"/>
    </location>
</feature>
<dbReference type="Gene3D" id="1.10.8.540">
    <property type="entry name" value="FHIPEP family, domain 3"/>
    <property type="match status" value="1"/>
</dbReference>
<dbReference type="Proteomes" id="UP000008632">
    <property type="component" value="Chromosome"/>
</dbReference>
<dbReference type="InterPro" id="IPR042196">
    <property type="entry name" value="FHIPEP_4"/>
</dbReference>
<keyword evidence="7" id="KW-1005">Bacterial flagellum biogenesis</keyword>
<feature type="transmembrane region" description="Helical" evidence="7">
    <location>
        <begin position="200"/>
        <end position="222"/>
    </location>
</feature>
<dbReference type="InterPro" id="IPR042194">
    <property type="entry name" value="FHIPEP_1"/>
</dbReference>
<proteinExistence type="inferred from homology"/>
<dbReference type="InterPro" id="IPR006301">
    <property type="entry name" value="FlhA"/>
</dbReference>
<dbReference type="InterPro" id="IPR001712">
    <property type="entry name" value="T3SS_FHIPEP"/>
</dbReference>
<evidence type="ECO:0000256" key="3">
    <source>
        <dbReference type="ARBA" id="ARBA00022475"/>
    </source>
</evidence>
<evidence type="ECO:0000256" key="7">
    <source>
        <dbReference type="RuleBase" id="RU364093"/>
    </source>
</evidence>
<dbReference type="eggNOG" id="COG1298">
    <property type="taxonomic scope" value="Bacteria"/>
</dbReference>
<feature type="transmembrane region" description="Helical" evidence="7">
    <location>
        <begin position="12"/>
        <end position="31"/>
    </location>
</feature>
<keyword evidence="4 7" id="KW-0812">Transmembrane</keyword>
<keyword evidence="5 7" id="KW-1133">Transmembrane helix</keyword>
<dbReference type="NCBIfam" id="TIGR01398">
    <property type="entry name" value="FlhA"/>
    <property type="match status" value="1"/>
</dbReference>
<comment type="subcellular location">
    <subcellularLocation>
        <location evidence="1 7">Cell membrane</location>
        <topology evidence="1 7">Multi-pass membrane protein</topology>
    </subcellularLocation>
</comment>
<reference evidence="8 9" key="1">
    <citation type="submission" date="2011-01" db="EMBL/GenBank/DDBJ databases">
        <title>Complete sequence of Pseudoxanthomonas suwonensis 11-1.</title>
        <authorList>
            <consortium name="US DOE Joint Genome Institute"/>
            <person name="Lucas S."/>
            <person name="Copeland A."/>
            <person name="Lapidus A."/>
            <person name="Cheng J.-F."/>
            <person name="Goodwin L."/>
            <person name="Pitluck S."/>
            <person name="Teshima H."/>
            <person name="Detter J.C."/>
            <person name="Han C."/>
            <person name="Tapia R."/>
            <person name="Land M."/>
            <person name="Hauser L."/>
            <person name="Kyrpides N."/>
            <person name="Ivanova N."/>
            <person name="Ovchinnikova G."/>
            <person name="Siebers A.K."/>
            <person name="Allgaier M."/>
            <person name="Thelen M.P."/>
            <person name="Hugenholtz P."/>
            <person name="Gladden J."/>
            <person name="Woyke T."/>
        </authorList>
    </citation>
    <scope>NUCLEOTIDE SEQUENCE [LARGE SCALE GENOMIC DNA]</scope>
    <source>
        <strain evidence="9">11-1</strain>
    </source>
</reference>
<evidence type="ECO:0000313" key="9">
    <source>
        <dbReference type="Proteomes" id="UP000008632"/>
    </source>
</evidence>
<feature type="transmembrane region" description="Helical" evidence="7">
    <location>
        <begin position="37"/>
        <end position="56"/>
    </location>
</feature>
<dbReference type="GO" id="GO:0044780">
    <property type="term" value="P:bacterial-type flagellum assembly"/>
    <property type="evidence" value="ECO:0007669"/>
    <property type="project" value="InterPro"/>
</dbReference>
<keyword evidence="3 7" id="KW-1003">Cell membrane</keyword>
<keyword evidence="7" id="KW-1006">Bacterial flagellum protein export</keyword>
<dbReference type="AlphaFoldDB" id="E6WTA1"/>
<evidence type="ECO:0000256" key="2">
    <source>
        <dbReference type="ARBA" id="ARBA00008835"/>
    </source>
</evidence>
<dbReference type="GO" id="GO:0009306">
    <property type="term" value="P:protein secretion"/>
    <property type="evidence" value="ECO:0007669"/>
    <property type="project" value="InterPro"/>
</dbReference>